<reference evidence="8 9" key="1">
    <citation type="submission" date="2016-03" db="EMBL/GenBank/DDBJ databases">
        <authorList>
            <person name="Ploux O."/>
        </authorList>
    </citation>
    <scope>NUCLEOTIDE SEQUENCE [LARGE SCALE GENOMIC DNA]</scope>
    <source>
        <strain evidence="8 9">UAMH 11012</strain>
    </source>
</reference>
<evidence type="ECO:0000256" key="5">
    <source>
        <dbReference type="ARBA" id="ARBA00023033"/>
    </source>
</evidence>
<protein>
    <submittedName>
        <fullName evidence="8">Related to salicylate hydroxylase</fullName>
    </submittedName>
</protein>
<dbReference type="PRINTS" id="PR00420">
    <property type="entry name" value="RNGMNOXGNASE"/>
</dbReference>
<keyword evidence="4" id="KW-0560">Oxidoreductase</keyword>
<evidence type="ECO:0000256" key="4">
    <source>
        <dbReference type="ARBA" id="ARBA00023002"/>
    </source>
</evidence>
<keyword evidence="2" id="KW-0285">Flavoprotein</keyword>
<evidence type="ECO:0000313" key="8">
    <source>
        <dbReference type="EMBL" id="CZR69021.1"/>
    </source>
</evidence>
<name>A0A1L7XVG0_9HELO</name>
<evidence type="ECO:0000259" key="7">
    <source>
        <dbReference type="Pfam" id="PF01494"/>
    </source>
</evidence>
<keyword evidence="9" id="KW-1185">Reference proteome</keyword>
<feature type="domain" description="FAD-binding" evidence="7">
    <location>
        <begin position="9"/>
        <end position="356"/>
    </location>
</feature>
<gene>
    <name evidence="8" type="ORF">PAC_18922</name>
</gene>
<organism evidence="8 9">
    <name type="scientific">Phialocephala subalpina</name>
    <dbReference type="NCBI Taxonomy" id="576137"/>
    <lineage>
        <taxon>Eukaryota</taxon>
        <taxon>Fungi</taxon>
        <taxon>Dikarya</taxon>
        <taxon>Ascomycota</taxon>
        <taxon>Pezizomycotina</taxon>
        <taxon>Leotiomycetes</taxon>
        <taxon>Helotiales</taxon>
        <taxon>Mollisiaceae</taxon>
        <taxon>Phialocephala</taxon>
        <taxon>Phialocephala fortinii species complex</taxon>
    </lineage>
</organism>
<dbReference type="Pfam" id="PF01494">
    <property type="entry name" value="FAD_binding_3"/>
    <property type="match status" value="1"/>
</dbReference>
<dbReference type="OrthoDB" id="16820at2759"/>
<dbReference type="STRING" id="576137.A0A1L7XVG0"/>
<dbReference type="InterPro" id="IPR050493">
    <property type="entry name" value="FAD-dep_Monooxygenase_BioMet"/>
</dbReference>
<dbReference type="EMBL" id="FJOG01000064">
    <property type="protein sequence ID" value="CZR69021.1"/>
    <property type="molecule type" value="Genomic_DNA"/>
</dbReference>
<comment type="similarity">
    <text evidence="1">Belongs to the paxM FAD-dependent monooxygenase family.</text>
</comment>
<evidence type="ECO:0000256" key="6">
    <source>
        <dbReference type="SAM" id="MobiDB-lite"/>
    </source>
</evidence>
<proteinExistence type="inferred from homology"/>
<keyword evidence="3" id="KW-0274">FAD</keyword>
<dbReference type="InterPro" id="IPR002938">
    <property type="entry name" value="FAD-bd"/>
</dbReference>
<dbReference type="GO" id="GO:0071949">
    <property type="term" value="F:FAD binding"/>
    <property type="evidence" value="ECO:0007669"/>
    <property type="project" value="InterPro"/>
</dbReference>
<evidence type="ECO:0000313" key="9">
    <source>
        <dbReference type="Proteomes" id="UP000184330"/>
    </source>
</evidence>
<dbReference type="Gene3D" id="3.50.50.60">
    <property type="entry name" value="FAD/NAD(P)-binding domain"/>
    <property type="match status" value="1"/>
</dbReference>
<feature type="region of interest" description="Disordered" evidence="6">
    <location>
        <begin position="352"/>
        <end position="373"/>
    </location>
</feature>
<dbReference type="PANTHER" id="PTHR13789">
    <property type="entry name" value="MONOOXYGENASE"/>
    <property type="match status" value="1"/>
</dbReference>
<keyword evidence="5" id="KW-0503">Monooxygenase</keyword>
<accession>A0A1L7XVG0</accession>
<sequence>MPTSCPLNITIIGAGISGLAAATFLSQSGHKVTVLEANPSLSEIGAGIQVTPNALRIFDRHGLKDVFYKEGTKNEGAVLKRWDNGKVLGKQGGMPMALYGYFNLTLHRADYQRILYDAAIQAGATVGFCKKFTDIEFDTPSVTLESGLKVPSDLIIAADGIGSRARLAIFPHTHAIPTPDSAHRIILPSSILFTSPLLSPLVTKPSATVWFGPQHHIVAYTIRGTSLYNLVFLGPDPSNSSKVGAWNGPASLVELKREYEGWEDSVKEILNKANTVHKWRIGEVEDLESWRSEGGKVVLLGDAAHAMMPYTAQGATSSIEDAAVLAGCLERMERKEDVGRLMKAYEDMRKPRAEKLKSTSKGNMRQHGLDDGPEQVERDRMYAETLKKQTGGEKMVERPEKDMNAQYESAEFSMWIYGYDVEEELEKYFGNGGLNGRQCELGL</sequence>
<dbReference type="GO" id="GO:0004497">
    <property type="term" value="F:monooxygenase activity"/>
    <property type="evidence" value="ECO:0007669"/>
    <property type="project" value="UniProtKB-KW"/>
</dbReference>
<evidence type="ECO:0000256" key="2">
    <source>
        <dbReference type="ARBA" id="ARBA00022630"/>
    </source>
</evidence>
<dbReference type="AlphaFoldDB" id="A0A1L7XVG0"/>
<dbReference type="PANTHER" id="PTHR13789:SF147">
    <property type="entry name" value="PUTATIVE (AFU_ORTHOLOGUE AFUA_2G01950)-RELATED"/>
    <property type="match status" value="1"/>
</dbReference>
<dbReference type="Proteomes" id="UP000184330">
    <property type="component" value="Unassembled WGS sequence"/>
</dbReference>
<dbReference type="SUPFAM" id="SSF54373">
    <property type="entry name" value="FAD-linked reductases, C-terminal domain"/>
    <property type="match status" value="1"/>
</dbReference>
<dbReference type="SUPFAM" id="SSF51905">
    <property type="entry name" value="FAD/NAD(P)-binding domain"/>
    <property type="match status" value="1"/>
</dbReference>
<evidence type="ECO:0000256" key="1">
    <source>
        <dbReference type="ARBA" id="ARBA00007992"/>
    </source>
</evidence>
<evidence type="ECO:0000256" key="3">
    <source>
        <dbReference type="ARBA" id="ARBA00022827"/>
    </source>
</evidence>
<dbReference type="InterPro" id="IPR036188">
    <property type="entry name" value="FAD/NAD-bd_sf"/>
</dbReference>